<evidence type="ECO:0000256" key="1">
    <source>
        <dbReference type="SAM" id="MobiDB-lite"/>
    </source>
</evidence>
<dbReference type="OrthoDB" id="2974188at2"/>
<dbReference type="InterPro" id="IPR036397">
    <property type="entry name" value="RNaseH_sf"/>
</dbReference>
<dbReference type="RefSeq" id="WP_038246642.1">
    <property type="nucleotide sequence ID" value="NZ_BNER01000008.1"/>
</dbReference>
<gene>
    <name evidence="2" type="ORF">BN990_04184</name>
</gene>
<dbReference type="Gene3D" id="3.30.420.10">
    <property type="entry name" value="Ribonuclease H-like superfamily/Ribonuclease H"/>
    <property type="match status" value="1"/>
</dbReference>
<evidence type="ECO:0000313" key="3">
    <source>
        <dbReference type="Proteomes" id="UP000028875"/>
    </source>
</evidence>
<dbReference type="InterPro" id="IPR012337">
    <property type="entry name" value="RNaseH-like_sf"/>
</dbReference>
<comment type="caution">
    <text evidence="2">The sequence shown here is derived from an EMBL/GenBank/DDBJ whole genome shotgun (WGS) entry which is preliminary data.</text>
</comment>
<protein>
    <submittedName>
        <fullName evidence="2">Uncharacterized protein</fullName>
    </submittedName>
</protein>
<feature type="compositionally biased region" description="Basic and acidic residues" evidence="1">
    <location>
        <begin position="1862"/>
        <end position="1880"/>
    </location>
</feature>
<proteinExistence type="predicted"/>
<feature type="region of interest" description="Disordered" evidence="1">
    <location>
        <begin position="1862"/>
        <end position="1882"/>
    </location>
</feature>
<accession>A0A024QHS6</accession>
<dbReference type="STRING" id="1462526.BN990_04184"/>
<organism evidence="2 3">
    <name type="scientific">Virgibacillus massiliensis</name>
    <dbReference type="NCBI Taxonomy" id="1462526"/>
    <lineage>
        <taxon>Bacteria</taxon>
        <taxon>Bacillati</taxon>
        <taxon>Bacillota</taxon>
        <taxon>Bacilli</taxon>
        <taxon>Bacillales</taxon>
        <taxon>Bacillaceae</taxon>
        <taxon>Virgibacillus</taxon>
    </lineage>
</organism>
<dbReference type="SUPFAM" id="SSF53098">
    <property type="entry name" value="Ribonuclease H-like"/>
    <property type="match status" value="1"/>
</dbReference>
<dbReference type="Proteomes" id="UP000028875">
    <property type="component" value="Unassembled WGS sequence"/>
</dbReference>
<reference evidence="3" key="2">
    <citation type="submission" date="2014-05" db="EMBL/GenBank/DDBJ databases">
        <title>Draft genome sequence of Virgibacillus massiliensis Vm-5.</title>
        <authorList>
            <person name="Khelaifia S."/>
            <person name="Croce O."/>
            <person name="Lagier J.C."/>
            <person name="Raoult D."/>
        </authorList>
    </citation>
    <scope>NUCLEOTIDE SEQUENCE [LARGE SCALE GENOMIC DNA]</scope>
    <source>
        <strain evidence="3">Vm-5</strain>
    </source>
</reference>
<name>A0A024QHS6_9BACI</name>
<sequence length="2259" mass="255879">MNEDLIKKMEDAGIQYMSPPQGNYNLVAQFNPVNKRSYQYNDNYATNVTKMASLVNNSHKSQFDQDIAGPNGQSISRHFSTPYNKTGQLQVQKFNELAKANEYFTYDIETLGDAMNRKNFSVSEIAIQGFRRSGNTFVPSNKSLTQVIAPSVDVQNNIVTLMDRLKIDPYQFNLLSDSEKRTLVDITRYSTLSEKGISPANFKLENNDLIDFSHNTLANKLFQDEKMINSRVIDNMQSVLRHAESGLINISEKYGIKANQAISSYNDFINANKDNYFVSYNGDSFDLPVLQSWGQIKGNSPVNQPKKHLDYYQVVQTAYSNPIDLHKSLGRDFSSNPLKTGMTKLQEFRSTLGFDLESAHSASHDIGTEGLGGVINHSIGTIKNKINASKTNIQAGFNYHEPGFSWSNQSLETGQTLFAVGGVRAKRDGDLSFSAKFDPETGSYNPINDSFNTTIINAKSFYEVEGLMDLSDNEMKRYGLRLYNKEKDMHSFIVREGNEAFDELAGFVQNRFYNWDGLTSNQRREINDAKLTDSARRRYERMFSLEKAGSGKTGGYEAARRLYGNAEILEKRLLGKHKHISGSNYQELIRNRITHEELMNQMEGKFNSLWDSNSKSWVHNPVEQEEFFRMGMRLISERPVYETALKYIGENLKDPAQRDMAWRLYSNKVNEAFPMQQEDISLQDFERKRISFTDYFSNTSHTLNMTNTESVEQSIKNYVYSRDISGSDLDKDLKEDRYRERMNRFIKNLNNNKVINNNIAGNLTDINNESSTVHNAIVQISDILQHSNIKFDQSVKQTSLGYNSAVQQLNNETNELMFREAVNTVKEVNATRFNPNDAPGTRVTFSSTVEKALSRLDETHLSGLQPNNRNALEKVVSNLIENDAYNKYHFAVSMDEHTKNARISIYNPSQSTSVIDHLSQGMNHPNAVTINMPLIGQNGIHTIGNRRLNARSFATYNNGNIGIKSSAEVLADNYTDKINYIMNPMLDGNAELANTRSRRVLNESVNQLSGIQRNLTNNDTFNYNNNQSDFFKQGNVDIENAMIQDWYQTGKLRQEDIFSNAFENGYLKKNVTFDNIKPRKSYEMLLASGEWLSQKNLDLYAGTNKADNVALGSFNKLDVRDYLPYGHFTFQGRDNSVQFMNAHLISPKVASDIQEATRDTNAFLRFDDLVTTEAQREWSNEWRKQAGGNHMGVNLKTAFMNDQQLLERLESIKETNPDLLKREGVINEDGSWNHTNIPTIYEQQGLVASDIQSKMRATEQKVLSETDNVNLFRNMQPGATVKPGQTLGTEIVEGNERPITYNGKHDATVIQQNGRIGVSWEEDVFKYIVEGEKATDVSISRDLMSAITGDDSVSMVLNANIQKHRDFGMYLSGKAKLLANHAQEISSELIKANTETHPNDKASSRALERMELQKQFDRTIRMASKVNLKWDDETQMFIQEGNKPIPAQRFNRIFNSLGINDKTELEFDTAILEARASKVSNYSTMTDEQGRKVLRLEHDKNGNVIKRYARTDIGFEHGGVNWGHREMGVLKDLKLDNTYNKVYETMMSQASNKTRLQETKNIIASITGAVDNQNQLLNNAPELEVENFRSLPSIDADMNTYKKTVFDKDYIHALTGGDNAHGYWLKLPSVEAPNGNSRKVALNLNGNTSERVAIDNIFIPFTNREETNGKVFLRDLQKKIGDIYKRADDVQRAGSIEARNTAMDSLQASVDDYFRQATKDVTSSKGQTGKEVLRAGMNTSGNGLFKLMDPKVSMDLDGEFTFISPDDAKAMGVYEDLAKRASGEIDGDLFVMNTRYPTFHSNAMQIAKLRMSDDVKSGEFRTTSWMSDLMKADSDGDYDNIVVMKDKEVQKEWESRYNEQEARRQKAYEKQINKDSRSARSYDPNYILKGQDRFAPFQPNTQEELASKIGKRVIGQASNLNLTLRQMAFEYLDHGSSEQRAVLDFGQDLEQKPISSKHGLTVEEGRAPAIELVNSIYRGNWSKTREIQQRYFADDFDTEMMEKAFSAIDKVKGNMENGLYNKSYKFGTSSGLDPEIGLKNITDIINGSAPNEQRTMGNTYLNMIHQMLGVDASKEYIDLEGNVHSRVNPYESMEAKRREPRSTTLAGATGEYANDLTGNVSESIGRKVQEFFEAMSENKKLRWGVIGSGLALGALGGYNILRHSEPINDPTETDGHYEINQPQPALNMESNAFQGTQNADIQIQAKGNSVTQDQLSHLVNEGITNSNMSPSQSRISINYSDNTNQLNRIWYRDKVEESI</sequence>
<reference evidence="2 3" key="1">
    <citation type="submission" date="2014-03" db="EMBL/GenBank/DDBJ databases">
        <authorList>
            <person name="Urmite Genomes U."/>
        </authorList>
    </citation>
    <scope>NUCLEOTIDE SEQUENCE [LARGE SCALE GENOMIC DNA]</scope>
    <source>
        <strain evidence="2 3">Vm-5</strain>
    </source>
</reference>
<keyword evidence="3" id="KW-1185">Reference proteome</keyword>
<dbReference type="EMBL" id="CCDP010000003">
    <property type="protein sequence ID" value="CDQ41807.1"/>
    <property type="molecule type" value="Genomic_DNA"/>
</dbReference>
<dbReference type="GO" id="GO:0003676">
    <property type="term" value="F:nucleic acid binding"/>
    <property type="evidence" value="ECO:0007669"/>
    <property type="project" value="InterPro"/>
</dbReference>
<evidence type="ECO:0000313" key="2">
    <source>
        <dbReference type="EMBL" id="CDQ41807.1"/>
    </source>
</evidence>